<dbReference type="Pfam" id="PF03279">
    <property type="entry name" value="Lip_A_acyltrans"/>
    <property type="match status" value="1"/>
</dbReference>
<keyword evidence="3" id="KW-0997">Cell inner membrane</keyword>
<dbReference type="EMBL" id="JAUHJS010000004">
    <property type="protein sequence ID" value="MDN4165841.1"/>
    <property type="molecule type" value="Genomic_DNA"/>
</dbReference>
<dbReference type="Proteomes" id="UP001168552">
    <property type="component" value="Unassembled WGS sequence"/>
</dbReference>
<evidence type="ECO:0000256" key="4">
    <source>
        <dbReference type="ARBA" id="ARBA00022679"/>
    </source>
</evidence>
<keyword evidence="9" id="KW-1185">Reference proteome</keyword>
<reference evidence="8" key="1">
    <citation type="submission" date="2023-06" db="EMBL/GenBank/DDBJ databases">
        <title>Cytophagales bacterium Strain LB-30, isolated from soil.</title>
        <authorList>
            <person name="Liu B."/>
        </authorList>
    </citation>
    <scope>NUCLEOTIDE SEQUENCE</scope>
    <source>
        <strain evidence="8">LB-30</strain>
    </source>
</reference>
<comment type="subcellular location">
    <subcellularLocation>
        <location evidence="1">Cell inner membrane</location>
    </subcellularLocation>
</comment>
<accession>A0ABT8F5V2</accession>
<protein>
    <submittedName>
        <fullName evidence="8">Lysophospholipid acyltransferase family protein</fullName>
    </submittedName>
</protein>
<evidence type="ECO:0000256" key="7">
    <source>
        <dbReference type="SAM" id="Phobius"/>
    </source>
</evidence>
<evidence type="ECO:0000256" key="1">
    <source>
        <dbReference type="ARBA" id="ARBA00004533"/>
    </source>
</evidence>
<keyword evidence="5 7" id="KW-0472">Membrane</keyword>
<evidence type="ECO:0000256" key="5">
    <source>
        <dbReference type="ARBA" id="ARBA00023136"/>
    </source>
</evidence>
<evidence type="ECO:0000256" key="6">
    <source>
        <dbReference type="ARBA" id="ARBA00023315"/>
    </source>
</evidence>
<dbReference type="InterPro" id="IPR004960">
    <property type="entry name" value="LipA_acyltrans"/>
</dbReference>
<keyword evidence="6 8" id="KW-0012">Acyltransferase</keyword>
<evidence type="ECO:0000256" key="2">
    <source>
        <dbReference type="ARBA" id="ARBA00022475"/>
    </source>
</evidence>
<comment type="caution">
    <text evidence="8">The sequence shown here is derived from an EMBL/GenBank/DDBJ whole genome shotgun (WGS) entry which is preliminary data.</text>
</comment>
<keyword evidence="4" id="KW-0808">Transferase</keyword>
<dbReference type="CDD" id="cd07984">
    <property type="entry name" value="LPLAT_LABLAT-like"/>
    <property type="match status" value="1"/>
</dbReference>
<gene>
    <name evidence="8" type="ORF">QWY31_10020</name>
</gene>
<evidence type="ECO:0000313" key="8">
    <source>
        <dbReference type="EMBL" id="MDN4165841.1"/>
    </source>
</evidence>
<keyword evidence="2" id="KW-1003">Cell membrane</keyword>
<dbReference type="RefSeq" id="WP_320004373.1">
    <property type="nucleotide sequence ID" value="NZ_JAUHJS010000004.1"/>
</dbReference>
<feature type="transmembrane region" description="Helical" evidence="7">
    <location>
        <begin position="6"/>
        <end position="39"/>
    </location>
</feature>
<evidence type="ECO:0000256" key="3">
    <source>
        <dbReference type="ARBA" id="ARBA00022519"/>
    </source>
</evidence>
<keyword evidence="7" id="KW-0812">Transmembrane</keyword>
<dbReference type="PANTHER" id="PTHR30606:SF10">
    <property type="entry name" value="PHOSPHATIDYLINOSITOL MANNOSIDE ACYLTRANSFERASE"/>
    <property type="match status" value="1"/>
</dbReference>
<name>A0ABT8F5V2_9BACT</name>
<organism evidence="8 9">
    <name type="scientific">Shiella aurantiaca</name>
    <dbReference type="NCBI Taxonomy" id="3058365"/>
    <lineage>
        <taxon>Bacteria</taxon>
        <taxon>Pseudomonadati</taxon>
        <taxon>Bacteroidota</taxon>
        <taxon>Cytophagia</taxon>
        <taxon>Cytophagales</taxon>
        <taxon>Shiellaceae</taxon>
        <taxon>Shiella</taxon>
    </lineage>
</organism>
<dbReference type="GO" id="GO:0016746">
    <property type="term" value="F:acyltransferase activity"/>
    <property type="evidence" value="ECO:0007669"/>
    <property type="project" value="UniProtKB-KW"/>
</dbReference>
<evidence type="ECO:0000313" key="9">
    <source>
        <dbReference type="Proteomes" id="UP001168552"/>
    </source>
</evidence>
<proteinExistence type="predicted"/>
<sequence length="304" mass="35955">MNTLLYYLLCALIYPLAYLPMWVLHRLSDFLFLIIYYLIPYRKKVVSKQIASSFPEKSAKEVKQITREFYRHFCDIIVESIKSFAITPKEVAARHKCITPEVPKMLFEKGLSISGVSAHYNNWEWFVFSAKTYFQHEVGIVYRPLASPAFERLVRKSRVRMGADLIPTKDVSKFYEKMLQTPSMICLAADQSPRNVSRSYWTSFLNHETPVYFGPEKIAKEYNCAVIFAKTRKVKRSHYEYELIVITENPRETPHGYITQKHLSLLEEEINENPAYWLWTHRRWKRGRPAGIELQKRFVHMHES</sequence>
<keyword evidence="7" id="KW-1133">Transmembrane helix</keyword>
<dbReference type="PANTHER" id="PTHR30606">
    <property type="entry name" value="LIPID A BIOSYNTHESIS LAUROYL ACYLTRANSFERASE"/>
    <property type="match status" value="1"/>
</dbReference>